<organism evidence="2 3">
    <name type="scientific">Hondaea fermentalgiana</name>
    <dbReference type="NCBI Taxonomy" id="2315210"/>
    <lineage>
        <taxon>Eukaryota</taxon>
        <taxon>Sar</taxon>
        <taxon>Stramenopiles</taxon>
        <taxon>Bigyra</taxon>
        <taxon>Labyrinthulomycetes</taxon>
        <taxon>Thraustochytrida</taxon>
        <taxon>Thraustochytriidae</taxon>
        <taxon>Hondaea</taxon>
    </lineage>
</organism>
<feature type="domain" description="TIR" evidence="1">
    <location>
        <begin position="300"/>
        <end position="401"/>
    </location>
</feature>
<evidence type="ECO:0000313" key="3">
    <source>
        <dbReference type="Proteomes" id="UP000241890"/>
    </source>
</evidence>
<protein>
    <recommendedName>
        <fullName evidence="1">TIR domain-containing protein</fullName>
    </recommendedName>
</protein>
<dbReference type="Pfam" id="PF13676">
    <property type="entry name" value="TIR_2"/>
    <property type="match status" value="1"/>
</dbReference>
<evidence type="ECO:0000259" key="1">
    <source>
        <dbReference type="Pfam" id="PF13676"/>
    </source>
</evidence>
<dbReference type="InterPro" id="IPR000157">
    <property type="entry name" value="TIR_dom"/>
</dbReference>
<dbReference type="GO" id="GO:0007165">
    <property type="term" value="P:signal transduction"/>
    <property type="evidence" value="ECO:0007669"/>
    <property type="project" value="InterPro"/>
</dbReference>
<keyword evidence="3" id="KW-1185">Reference proteome</keyword>
<sequence>MSSAVVLNPQWLLDKLARVIADEIHVKDILYDERLSDLELEDDFALLRHKGIGSRALLGFLWDDEEVEYLVEFMRGAMLLSNWNFPEDAFTSGRQGEPLYLVSSLLKNSTDADLVAEIADMDPGLTCVLDFTKFFLPDGVFARLLSLCAQYSGNFGAISRAPQLAGSQAIVHFGLSVFALEQTQDKIWIRVERDSEKPANTLKTLVSMFRSARDAVFQDLPWELLLQSPRNSSILVSYDEAARAFSSPGTQSVKSVGTKIVKVADFEPFFKDGSLTEDERDTGEVEEADLPLAPGLKYHVFLSHKQLEAGDACNLMAEKLVNRGLKVWVDQRTEGNLSPEKMRAGIQASKCYLLFLSKTVFKSEMVCMELDTALRAEKPILLVHESDPNRVGFAAFQTYIDTVPASAGHIFGLSESMPFQRRLYLTEGFYNELISRIDAS</sequence>
<dbReference type="SUPFAM" id="SSF52200">
    <property type="entry name" value="Toll/Interleukin receptor TIR domain"/>
    <property type="match status" value="1"/>
</dbReference>
<name>A0A2R5GF84_9STRA</name>
<dbReference type="AlphaFoldDB" id="A0A2R5GF84"/>
<accession>A0A2R5GF84</accession>
<dbReference type="Gene3D" id="3.40.50.10140">
    <property type="entry name" value="Toll/interleukin-1 receptor homology (TIR) domain"/>
    <property type="match status" value="1"/>
</dbReference>
<dbReference type="InParanoid" id="A0A2R5GF84"/>
<comment type="caution">
    <text evidence="2">The sequence shown here is derived from an EMBL/GenBank/DDBJ whole genome shotgun (WGS) entry which is preliminary data.</text>
</comment>
<dbReference type="Proteomes" id="UP000241890">
    <property type="component" value="Unassembled WGS sequence"/>
</dbReference>
<dbReference type="EMBL" id="BEYU01000060">
    <property type="protein sequence ID" value="GBG29557.1"/>
    <property type="molecule type" value="Genomic_DNA"/>
</dbReference>
<proteinExistence type="predicted"/>
<gene>
    <name evidence="2" type="ORF">FCC1311_057782</name>
</gene>
<dbReference type="InterPro" id="IPR035897">
    <property type="entry name" value="Toll_tir_struct_dom_sf"/>
</dbReference>
<dbReference type="OrthoDB" id="423260at2759"/>
<evidence type="ECO:0000313" key="2">
    <source>
        <dbReference type="EMBL" id="GBG29557.1"/>
    </source>
</evidence>
<reference evidence="2 3" key="1">
    <citation type="submission" date="2017-12" db="EMBL/GenBank/DDBJ databases">
        <title>Sequencing, de novo assembly and annotation of complete genome of a new Thraustochytrid species, strain FCC1311.</title>
        <authorList>
            <person name="Sedici K."/>
            <person name="Godart F."/>
            <person name="Aiese Cigliano R."/>
            <person name="Sanseverino W."/>
            <person name="Barakat M."/>
            <person name="Ortet P."/>
            <person name="Marechal E."/>
            <person name="Cagnac O."/>
            <person name="Amato A."/>
        </authorList>
    </citation>
    <scope>NUCLEOTIDE SEQUENCE [LARGE SCALE GENOMIC DNA]</scope>
</reference>